<proteinExistence type="predicted"/>
<feature type="non-terminal residue" evidence="5">
    <location>
        <position position="1124"/>
    </location>
</feature>
<feature type="compositionally biased region" description="Polar residues" evidence="2">
    <location>
        <begin position="1104"/>
        <end position="1124"/>
    </location>
</feature>
<feature type="region of interest" description="Disordered" evidence="2">
    <location>
        <begin position="28"/>
        <end position="58"/>
    </location>
</feature>
<feature type="domain" description="DUF7605" evidence="4">
    <location>
        <begin position="686"/>
        <end position="848"/>
    </location>
</feature>
<feature type="domain" description="Dynamin N-terminal" evidence="3">
    <location>
        <begin position="105"/>
        <end position="305"/>
    </location>
</feature>
<evidence type="ECO:0000256" key="2">
    <source>
        <dbReference type="SAM" id="MobiDB-lite"/>
    </source>
</evidence>
<name>A0ABY7EVC9_MYAAR</name>
<dbReference type="PANTHER" id="PTHR36681">
    <property type="entry name" value="NUCLEAR GTPASE, GERMINAL CENTER-ASSOCIATED, TANDEM DUPLICATE 3"/>
    <property type="match status" value="1"/>
</dbReference>
<dbReference type="Pfam" id="PF24564">
    <property type="entry name" value="DUF7605"/>
    <property type="match status" value="1"/>
</dbReference>
<keyword evidence="1" id="KW-0175">Coiled coil</keyword>
<dbReference type="InterPro" id="IPR027417">
    <property type="entry name" value="P-loop_NTPase"/>
</dbReference>
<feature type="region of interest" description="Disordered" evidence="2">
    <location>
        <begin position="500"/>
        <end position="525"/>
    </location>
</feature>
<feature type="compositionally biased region" description="Low complexity" evidence="2">
    <location>
        <begin position="1035"/>
        <end position="1052"/>
    </location>
</feature>
<accession>A0ABY7EVC9</accession>
<evidence type="ECO:0000313" key="5">
    <source>
        <dbReference type="EMBL" id="WAR13064.1"/>
    </source>
</evidence>
<evidence type="ECO:0000259" key="4">
    <source>
        <dbReference type="Pfam" id="PF24564"/>
    </source>
</evidence>
<organism evidence="5 6">
    <name type="scientific">Mya arenaria</name>
    <name type="common">Soft-shell clam</name>
    <dbReference type="NCBI Taxonomy" id="6604"/>
    <lineage>
        <taxon>Eukaryota</taxon>
        <taxon>Metazoa</taxon>
        <taxon>Spiralia</taxon>
        <taxon>Lophotrochozoa</taxon>
        <taxon>Mollusca</taxon>
        <taxon>Bivalvia</taxon>
        <taxon>Autobranchia</taxon>
        <taxon>Heteroconchia</taxon>
        <taxon>Euheterodonta</taxon>
        <taxon>Imparidentia</taxon>
        <taxon>Neoheterodontei</taxon>
        <taxon>Myida</taxon>
        <taxon>Myoidea</taxon>
        <taxon>Myidae</taxon>
        <taxon>Mya</taxon>
    </lineage>
</organism>
<reference evidence="5" key="1">
    <citation type="submission" date="2022-11" db="EMBL/GenBank/DDBJ databases">
        <title>Centuries of genome instability and evolution in soft-shell clam transmissible cancer (bioRxiv).</title>
        <authorList>
            <person name="Hart S.F.M."/>
            <person name="Yonemitsu M.A."/>
            <person name="Giersch R.M."/>
            <person name="Beal B.F."/>
            <person name="Arriagada G."/>
            <person name="Davis B.W."/>
            <person name="Ostrander E.A."/>
            <person name="Goff S.P."/>
            <person name="Metzger M.J."/>
        </authorList>
    </citation>
    <scope>NUCLEOTIDE SEQUENCE</scope>
    <source>
        <strain evidence="5">MELC-2E11</strain>
        <tissue evidence="5">Siphon/mantle</tissue>
    </source>
</reference>
<feature type="compositionally biased region" description="Low complexity" evidence="2">
    <location>
        <begin position="1082"/>
        <end position="1095"/>
    </location>
</feature>
<dbReference type="PANTHER" id="PTHR36681:SF3">
    <property type="entry name" value="NUCLEAR GTPASE, GERMINAL CENTER-ASSOCIATED, TANDEM DUPLICATE 3"/>
    <property type="match status" value="1"/>
</dbReference>
<feature type="region of interest" description="Disordered" evidence="2">
    <location>
        <begin position="1024"/>
        <end position="1124"/>
    </location>
</feature>
<protein>
    <submittedName>
        <fullName evidence="5">SLIP-like protein</fullName>
    </submittedName>
</protein>
<feature type="coiled-coil region" evidence="1">
    <location>
        <begin position="341"/>
        <end position="455"/>
    </location>
</feature>
<gene>
    <name evidence="5" type="ORF">MAR_027244</name>
</gene>
<feature type="compositionally biased region" description="Basic and acidic residues" evidence="2">
    <location>
        <begin position="28"/>
        <end position="41"/>
    </location>
</feature>
<dbReference type="Pfam" id="PF00350">
    <property type="entry name" value="Dynamin_N"/>
    <property type="match status" value="1"/>
</dbReference>
<evidence type="ECO:0000313" key="6">
    <source>
        <dbReference type="Proteomes" id="UP001164746"/>
    </source>
</evidence>
<dbReference type="SUPFAM" id="SSF52540">
    <property type="entry name" value="P-loop containing nucleoside triphosphate hydrolases"/>
    <property type="match status" value="1"/>
</dbReference>
<dbReference type="Gene3D" id="3.40.50.300">
    <property type="entry name" value="P-loop containing nucleotide triphosphate hydrolases"/>
    <property type="match status" value="1"/>
</dbReference>
<evidence type="ECO:0000256" key="1">
    <source>
        <dbReference type="SAM" id="Coils"/>
    </source>
</evidence>
<dbReference type="InterPro" id="IPR056024">
    <property type="entry name" value="DUF7605"/>
</dbReference>
<keyword evidence="6" id="KW-1185">Reference proteome</keyword>
<dbReference type="Proteomes" id="UP001164746">
    <property type="component" value="Chromosome 8"/>
</dbReference>
<feature type="compositionally biased region" description="Acidic residues" evidence="2">
    <location>
        <begin position="506"/>
        <end position="524"/>
    </location>
</feature>
<dbReference type="InterPro" id="IPR045063">
    <property type="entry name" value="Dynamin_N"/>
</dbReference>
<evidence type="ECO:0000259" key="3">
    <source>
        <dbReference type="Pfam" id="PF00350"/>
    </source>
</evidence>
<feature type="region of interest" description="Disordered" evidence="2">
    <location>
        <begin position="926"/>
        <end position="949"/>
    </location>
</feature>
<dbReference type="EMBL" id="CP111019">
    <property type="protein sequence ID" value="WAR13064.1"/>
    <property type="molecule type" value="Genomic_DNA"/>
</dbReference>
<sequence length="1124" mass="126640">MDDPSMTKVTEQDKAQKVKVKDLLEKLKAKKQLKEERRDDDYTSLNPNPGPSTETNIYNRHETKAQRDLANVEKHVNRCRTMISDVKGLFDGHPALSLPREQAWSLMNAVLDHGNVLPTSGLRACTAVVVEVDQNTTSNSFEADIELLQSREWFDELQILLKELQDDTNKKNDASASYCKVKAVYGRIGSFEILSEITDVTNMLGSIIHIQENDPEEFRLQIEKYIANLDSRTGGQYWPIVKHVRLRMPHCDVCSSGTTLVDLPGVRDSNAARDKIAKNYLKNCTAVWVVSSIHRAIDDKTAKDLLGENFRRQLLMDGQYGSIAFICTKTDVITPSEIIRSLNLNEKTKEYEENVKNMENMKTAVVKEIANVNNVLRGLRKSIEDQKNEARELKDTLANIDSLLEPAEGEQVQNEELEIIQEYKEELKTKDALIRENEDREQELLQQQKEACEKKTSLEKTISQERNKIVAICALARNDYSSSHIKRDFKDGLREMKRQNGMLNTEDPEEEEDLYVDDSDDDDGSTTNNLRVFCCSSTEYQKMKNLPAYDGPPQVFSNLTDTQIPALRNYVHEMTYNRQRQSLERLIHNLGRLVFDMHIYASERLNMIERGVQAAGSAIEDELERLDTDLGNALQKLTADIDDIFDGSLRPKIEKGASSAYEEANNTCAKWGAPAIRDRTTDRREGGLSCKTYIATTRRNGVYYSPTFGPVDFNEDLAAPMYRSMAIVWDTAFSEMLWRLMDQLHADIVARILDFNDRLQKQLELLGISAMRTDRLATQANCSANNKLTEMVSNLKDVVTPWQREISRIVTPHIQTMMLDEYGQCAADSGKDVFVRMKTYMAQGIDSKRGSMFDEAKQMLMEQLMKLRDVKSVKDILITDLRRGFEPLWEAPSKSLVARQAFAKVLDEFTVKMRVIYQEAGIQNTEDGHKLPAPRRGHSGGAAQGSSSVTTVARVQGDSTVARQPEWPTYTATIHKMEDTSYDTASTEAPLMAIGQQTLNDVYQDTLEDSQAAVSLLPKIEPDETATFSEPPAKTPSQQVSSTSSTRTIQSTNMNCSQPARIGEKGKGPGKSKGNMNSPLLSQTTTPKQTIPTSTVVTEPQDRPIQTTPTVTVKAEPTNTGYKE</sequence>
<feature type="compositionally biased region" description="Polar residues" evidence="2">
    <location>
        <begin position="43"/>
        <end position="58"/>
    </location>
</feature>